<evidence type="ECO:0000259" key="5">
    <source>
        <dbReference type="PROSITE" id="PS50977"/>
    </source>
</evidence>
<dbReference type="PANTHER" id="PTHR30055:SF234">
    <property type="entry name" value="HTH-TYPE TRANSCRIPTIONAL REGULATOR BETI"/>
    <property type="match status" value="1"/>
</dbReference>
<dbReference type="SUPFAM" id="SSF46689">
    <property type="entry name" value="Homeodomain-like"/>
    <property type="match status" value="1"/>
</dbReference>
<dbReference type="InterPro" id="IPR009057">
    <property type="entry name" value="Homeodomain-like_sf"/>
</dbReference>
<evidence type="ECO:0000256" key="2">
    <source>
        <dbReference type="ARBA" id="ARBA00023125"/>
    </source>
</evidence>
<evidence type="ECO:0000313" key="7">
    <source>
        <dbReference type="Proteomes" id="UP000198683"/>
    </source>
</evidence>
<evidence type="ECO:0000256" key="4">
    <source>
        <dbReference type="PROSITE-ProRule" id="PRU00335"/>
    </source>
</evidence>
<evidence type="ECO:0000313" key="6">
    <source>
        <dbReference type="EMBL" id="SDL17127.1"/>
    </source>
</evidence>
<dbReference type="GO" id="GO:0000976">
    <property type="term" value="F:transcription cis-regulatory region binding"/>
    <property type="evidence" value="ECO:0007669"/>
    <property type="project" value="TreeGrafter"/>
</dbReference>
<dbReference type="PROSITE" id="PS50977">
    <property type="entry name" value="HTH_TETR_2"/>
    <property type="match status" value="1"/>
</dbReference>
<feature type="DNA-binding region" description="H-T-H motif" evidence="4">
    <location>
        <begin position="36"/>
        <end position="55"/>
    </location>
</feature>
<name>A0A1G9HVU2_9ACTN</name>
<dbReference type="Proteomes" id="UP000198683">
    <property type="component" value="Unassembled WGS sequence"/>
</dbReference>
<evidence type="ECO:0000256" key="3">
    <source>
        <dbReference type="ARBA" id="ARBA00023163"/>
    </source>
</evidence>
<dbReference type="InterPro" id="IPR050109">
    <property type="entry name" value="HTH-type_TetR-like_transc_reg"/>
</dbReference>
<keyword evidence="7" id="KW-1185">Reference proteome</keyword>
<keyword evidence="2 4" id="KW-0238">DNA-binding</keyword>
<dbReference type="EMBL" id="FNFB01000017">
    <property type="protein sequence ID" value="SDL17127.1"/>
    <property type="molecule type" value="Genomic_DNA"/>
</dbReference>
<dbReference type="Pfam" id="PF00440">
    <property type="entry name" value="TetR_N"/>
    <property type="match status" value="1"/>
</dbReference>
<dbReference type="GO" id="GO:0003700">
    <property type="term" value="F:DNA-binding transcription factor activity"/>
    <property type="evidence" value="ECO:0007669"/>
    <property type="project" value="TreeGrafter"/>
</dbReference>
<dbReference type="AlphaFoldDB" id="A0A1G9HVU2"/>
<feature type="domain" description="HTH tetR-type" evidence="5">
    <location>
        <begin position="11"/>
        <end position="73"/>
    </location>
</feature>
<dbReference type="PANTHER" id="PTHR30055">
    <property type="entry name" value="HTH-TYPE TRANSCRIPTIONAL REGULATOR RUTR"/>
    <property type="match status" value="1"/>
</dbReference>
<keyword evidence="1" id="KW-0805">Transcription regulation</keyword>
<dbReference type="STRING" id="683260.SAMN05421874_1179"/>
<dbReference type="InterPro" id="IPR001647">
    <property type="entry name" value="HTH_TetR"/>
</dbReference>
<keyword evidence="3" id="KW-0804">Transcription</keyword>
<reference evidence="6 7" key="1">
    <citation type="submission" date="2016-10" db="EMBL/GenBank/DDBJ databases">
        <authorList>
            <person name="de Groot N.N."/>
        </authorList>
    </citation>
    <scope>NUCLEOTIDE SEQUENCE [LARGE SCALE GENOMIC DNA]</scope>
    <source>
        <strain evidence="6 7">CGMCC 4.5681</strain>
    </source>
</reference>
<dbReference type="InterPro" id="IPR036271">
    <property type="entry name" value="Tet_transcr_reg_TetR-rel_C_sf"/>
</dbReference>
<dbReference type="Gene3D" id="1.10.357.10">
    <property type="entry name" value="Tetracycline Repressor, domain 2"/>
    <property type="match status" value="1"/>
</dbReference>
<sequence>MVARARRSDAVLNRERIVTAARAALAELNGADEDLALHLVAKSAGVGQGTLYRNFPTREHLLAEVYRQEIDELVSAVPALLATETPLDALTRWLDRLIEYARVKRGVMAAIEASAWQDLYADNHSKLDNALTALLTKGQAEGEIREGVDAADVILLLGALSRVPRTEWETRAPTVVTIIVDGLRRR</sequence>
<evidence type="ECO:0000256" key="1">
    <source>
        <dbReference type="ARBA" id="ARBA00023015"/>
    </source>
</evidence>
<dbReference type="InterPro" id="IPR049445">
    <property type="entry name" value="TetR_SbtR-like_C"/>
</dbReference>
<dbReference type="SUPFAM" id="SSF48498">
    <property type="entry name" value="Tetracyclin repressor-like, C-terminal domain"/>
    <property type="match status" value="1"/>
</dbReference>
<protein>
    <submittedName>
        <fullName evidence="6">DNA-binding transcriptional regulator, AcrR family</fullName>
    </submittedName>
</protein>
<proteinExistence type="predicted"/>
<gene>
    <name evidence="6" type="ORF">SAMN05421874_1179</name>
</gene>
<dbReference type="OrthoDB" id="3295174at2"/>
<dbReference type="Pfam" id="PF21597">
    <property type="entry name" value="TetR_C_43"/>
    <property type="match status" value="1"/>
</dbReference>
<accession>A0A1G9HVU2</accession>
<organism evidence="6 7">
    <name type="scientific">Nonomuraea maritima</name>
    <dbReference type="NCBI Taxonomy" id="683260"/>
    <lineage>
        <taxon>Bacteria</taxon>
        <taxon>Bacillati</taxon>
        <taxon>Actinomycetota</taxon>
        <taxon>Actinomycetes</taxon>
        <taxon>Streptosporangiales</taxon>
        <taxon>Streptosporangiaceae</taxon>
        <taxon>Nonomuraea</taxon>
    </lineage>
</organism>
<dbReference type="RefSeq" id="WP_090769399.1">
    <property type="nucleotide sequence ID" value="NZ_FNFB01000017.1"/>
</dbReference>